<comment type="similarity">
    <text evidence="1">Belongs to the DprA/Smf family.</text>
</comment>
<dbReference type="InterPro" id="IPR036388">
    <property type="entry name" value="WH-like_DNA-bd_sf"/>
</dbReference>
<dbReference type="Proteomes" id="UP001606303">
    <property type="component" value="Unassembled WGS sequence"/>
</dbReference>
<dbReference type="NCBIfam" id="TIGR00732">
    <property type="entry name" value="dprA"/>
    <property type="match status" value="1"/>
</dbReference>
<accession>A0ABW7H539</accession>
<dbReference type="Gene3D" id="3.40.50.450">
    <property type="match status" value="1"/>
</dbReference>
<evidence type="ECO:0000259" key="2">
    <source>
        <dbReference type="Pfam" id="PF02481"/>
    </source>
</evidence>
<evidence type="ECO:0000259" key="3">
    <source>
        <dbReference type="Pfam" id="PF17782"/>
    </source>
</evidence>
<organism evidence="4 5">
    <name type="scientific">Pelomonas baiyunensis</name>
    <dbReference type="NCBI Taxonomy" id="3299026"/>
    <lineage>
        <taxon>Bacteria</taxon>
        <taxon>Pseudomonadati</taxon>
        <taxon>Pseudomonadota</taxon>
        <taxon>Betaproteobacteria</taxon>
        <taxon>Burkholderiales</taxon>
        <taxon>Sphaerotilaceae</taxon>
        <taxon>Roseateles</taxon>
    </lineage>
</organism>
<feature type="domain" description="DprA winged helix" evidence="3">
    <location>
        <begin position="309"/>
        <end position="363"/>
    </location>
</feature>
<feature type="domain" description="Smf/DprA SLOG" evidence="2">
    <location>
        <begin position="79"/>
        <end position="288"/>
    </location>
</feature>
<dbReference type="SUPFAM" id="SSF102405">
    <property type="entry name" value="MCP/YpsA-like"/>
    <property type="match status" value="1"/>
</dbReference>
<dbReference type="EMBL" id="JBIGIB010000008">
    <property type="protein sequence ID" value="MFG6469209.1"/>
    <property type="molecule type" value="Genomic_DNA"/>
</dbReference>
<dbReference type="InterPro" id="IPR003488">
    <property type="entry name" value="DprA"/>
</dbReference>
<reference evidence="4 5" key="1">
    <citation type="submission" date="2024-08" db="EMBL/GenBank/DDBJ databases">
        <authorList>
            <person name="Lu H."/>
        </authorList>
    </citation>
    <scope>NUCLEOTIDE SEQUENCE [LARGE SCALE GENOMIC DNA]</scope>
    <source>
        <strain evidence="4 5">BYS87W</strain>
    </source>
</reference>
<dbReference type="RefSeq" id="WP_394387698.1">
    <property type="nucleotide sequence ID" value="NZ_JBIGIB010000008.1"/>
</dbReference>
<comment type="caution">
    <text evidence="4">The sequence shown here is derived from an EMBL/GenBank/DDBJ whole genome shotgun (WGS) entry which is preliminary data.</text>
</comment>
<sequence length="371" mass="38786">MTPDEIAAWLRLTESVGNAAARRLLAMAGSPQAVFELPAEAVHQALPPKQRAGFLRPPEHLPELLEQTHRWLAQPGCSLMVLGDPDYPPRLLATADPPLLLWLQGPRELLSAPSIAIVGSRSPTAQGGDNAHAFARSLAQAGYAIVSGLALGVDAAAHEGALDAQGHTIAVVGTGLDQVYPRRNEKLAARLLSQGSLLVSEYALGMPVLPANFPKRNRIIAGLAQGCLVVEAAVQSGSLITARLAVEAGREVFAIPGSIHSPQARGCHALIRQGAKLVESAEHVLEELPALATAAVAHAPSVDANGEADATGAQAPHAVLEAMGFDPVSLDALMARTGWSAADLSATLLELELDGEIARLAGQLFQRRRQG</sequence>
<dbReference type="PANTHER" id="PTHR43022:SF1">
    <property type="entry name" value="PROTEIN SMF"/>
    <property type="match status" value="1"/>
</dbReference>
<name>A0ABW7H539_9BURK</name>
<evidence type="ECO:0000313" key="4">
    <source>
        <dbReference type="EMBL" id="MFG6469209.1"/>
    </source>
</evidence>
<proteinExistence type="inferred from homology"/>
<protein>
    <submittedName>
        <fullName evidence="4">DNA-processing protein DprA</fullName>
    </submittedName>
</protein>
<dbReference type="InterPro" id="IPR041614">
    <property type="entry name" value="DprA_WH"/>
</dbReference>
<evidence type="ECO:0000256" key="1">
    <source>
        <dbReference type="ARBA" id="ARBA00006525"/>
    </source>
</evidence>
<evidence type="ECO:0000313" key="5">
    <source>
        <dbReference type="Proteomes" id="UP001606303"/>
    </source>
</evidence>
<dbReference type="PANTHER" id="PTHR43022">
    <property type="entry name" value="PROTEIN SMF"/>
    <property type="match status" value="1"/>
</dbReference>
<gene>
    <name evidence="4" type="primary">dprA</name>
    <name evidence="4" type="ORF">ACG01O_21505</name>
</gene>
<dbReference type="Pfam" id="PF17782">
    <property type="entry name" value="WHD_DprA"/>
    <property type="match status" value="1"/>
</dbReference>
<dbReference type="InterPro" id="IPR057666">
    <property type="entry name" value="DrpA_SLOG"/>
</dbReference>
<dbReference type="Pfam" id="PF02481">
    <property type="entry name" value="DNA_processg_A"/>
    <property type="match status" value="1"/>
</dbReference>
<keyword evidence="5" id="KW-1185">Reference proteome</keyword>
<dbReference type="Gene3D" id="1.10.10.10">
    <property type="entry name" value="Winged helix-like DNA-binding domain superfamily/Winged helix DNA-binding domain"/>
    <property type="match status" value="1"/>
</dbReference>